<comment type="cofactor">
    <cofactor evidence="1">
        <name>Mn(2+)</name>
        <dbReference type="ChEBI" id="CHEBI:29035"/>
    </cofactor>
</comment>
<dbReference type="InterPro" id="IPR036663">
    <property type="entry name" value="Fumarylacetoacetase_C_sf"/>
</dbReference>
<name>A0A1G4JB37_9SACH</name>
<evidence type="ECO:0000259" key="12">
    <source>
        <dbReference type="Pfam" id="PF01557"/>
    </source>
</evidence>
<evidence type="ECO:0000256" key="7">
    <source>
        <dbReference type="ARBA" id="ARBA00023128"/>
    </source>
</evidence>
<evidence type="ECO:0000256" key="4">
    <source>
        <dbReference type="ARBA" id="ARBA00010211"/>
    </source>
</evidence>
<protein>
    <recommendedName>
        <fullName evidence="10">oxaloacetate tautomerase</fullName>
        <ecNumber evidence="10">5.3.2.2</ecNumber>
    </recommendedName>
</protein>
<evidence type="ECO:0000256" key="8">
    <source>
        <dbReference type="ARBA" id="ARBA00023235"/>
    </source>
</evidence>
<dbReference type="GO" id="GO:0050163">
    <property type="term" value="F:oxaloacetate tautomerase activity"/>
    <property type="evidence" value="ECO:0007669"/>
    <property type="project" value="UniProtKB-EC"/>
</dbReference>
<evidence type="ECO:0000313" key="13">
    <source>
        <dbReference type="EMBL" id="SCU87249.1"/>
    </source>
</evidence>
<keyword evidence="8" id="KW-0413">Isomerase</keyword>
<evidence type="ECO:0000256" key="3">
    <source>
        <dbReference type="ARBA" id="ARBA00004173"/>
    </source>
</evidence>
<dbReference type="FunFam" id="3.90.850.10:FF:000014">
    <property type="entry name" value="Uncharacterized mitochondrial hydrolase FMP41"/>
    <property type="match status" value="1"/>
</dbReference>
<dbReference type="PANTHER" id="PTHR11820:SF7">
    <property type="entry name" value="ACYLPYRUVASE FAHD1, MITOCHONDRIAL"/>
    <property type="match status" value="1"/>
</dbReference>
<dbReference type="GO" id="GO:0018773">
    <property type="term" value="F:acetylpyruvate hydrolase activity"/>
    <property type="evidence" value="ECO:0007669"/>
    <property type="project" value="TreeGrafter"/>
</dbReference>
<dbReference type="InterPro" id="IPR011234">
    <property type="entry name" value="Fumarylacetoacetase-like_C"/>
</dbReference>
<dbReference type="Pfam" id="PF01557">
    <property type="entry name" value="FAA_hydrolase"/>
    <property type="match status" value="1"/>
</dbReference>
<dbReference type="GO" id="GO:0006107">
    <property type="term" value="P:oxaloacetate metabolic process"/>
    <property type="evidence" value="ECO:0007669"/>
    <property type="project" value="EnsemblFungi"/>
</dbReference>
<organism evidence="13 14">
    <name type="scientific">Lachancea dasiensis</name>
    <dbReference type="NCBI Taxonomy" id="1072105"/>
    <lineage>
        <taxon>Eukaryota</taxon>
        <taxon>Fungi</taxon>
        <taxon>Dikarya</taxon>
        <taxon>Ascomycota</taxon>
        <taxon>Saccharomycotina</taxon>
        <taxon>Saccharomycetes</taxon>
        <taxon>Saccharomycetales</taxon>
        <taxon>Saccharomycetaceae</taxon>
        <taxon>Lachancea</taxon>
    </lineage>
</organism>
<dbReference type="STRING" id="1266660.A0A1G4JB37"/>
<accession>A0A1G4JB37</accession>
<evidence type="ECO:0000256" key="6">
    <source>
        <dbReference type="ARBA" id="ARBA00022842"/>
    </source>
</evidence>
<evidence type="ECO:0000256" key="9">
    <source>
        <dbReference type="ARBA" id="ARBA00044911"/>
    </source>
</evidence>
<comment type="similarity">
    <text evidence="4">Belongs to the FAH family.</text>
</comment>
<sequence>MTYSYLNAARKIICIGRNYAAHIKELNNPFPKQPFFFLKPSSSIVTPLATEELRKAFKVTGSTYKGLEADGSNPGAILIPEGVKVHHEVELALIMSKHVSNASKDTFGPKDLYDSIAGVALSLDLTARNVQDEAKKKGLPWSIGKGFDTFLPISGFIPKELLSHKDNLQDTFRLKCEVNGTTKQDGTTDLMLTPLHTIVQHISTMMSLEPGDIVLTGTPSGVGELRPGDIIKSELFQGENLLMEMTFDCAQKPGPYVYRET</sequence>
<dbReference type="AlphaFoldDB" id="A0A1G4JB37"/>
<reference evidence="14" key="1">
    <citation type="submission" date="2016-03" db="EMBL/GenBank/DDBJ databases">
        <authorList>
            <person name="Devillers H."/>
        </authorList>
    </citation>
    <scope>NUCLEOTIDE SEQUENCE [LARGE SCALE GENOMIC DNA]</scope>
</reference>
<comment type="cofactor">
    <cofactor evidence="2">
        <name>Mg(2+)</name>
        <dbReference type="ChEBI" id="CHEBI:18420"/>
    </cofactor>
</comment>
<keyword evidence="7" id="KW-0496">Mitochondrion</keyword>
<comment type="subcellular location">
    <subcellularLocation>
        <location evidence="3">Mitochondrion</location>
    </subcellularLocation>
</comment>
<comment type="function">
    <text evidence="11">Tautomerase that converts enol-oxaloacetate, a strong inhibitor of succinate dehydrogenase, to the physiological keto form of oxaloacetate.</text>
</comment>
<dbReference type="GO" id="GO:0005739">
    <property type="term" value="C:mitochondrion"/>
    <property type="evidence" value="ECO:0007669"/>
    <property type="project" value="UniProtKB-SubCell"/>
</dbReference>
<keyword evidence="6" id="KW-0460">Magnesium</keyword>
<evidence type="ECO:0000313" key="14">
    <source>
        <dbReference type="Proteomes" id="UP000190274"/>
    </source>
</evidence>
<dbReference type="GO" id="GO:0046872">
    <property type="term" value="F:metal ion binding"/>
    <property type="evidence" value="ECO:0007669"/>
    <property type="project" value="UniProtKB-KW"/>
</dbReference>
<feature type="domain" description="Fumarylacetoacetase-like C-terminal" evidence="12">
    <location>
        <begin position="11"/>
        <end position="235"/>
    </location>
</feature>
<evidence type="ECO:0000256" key="1">
    <source>
        <dbReference type="ARBA" id="ARBA00001936"/>
    </source>
</evidence>
<keyword evidence="5" id="KW-0479">Metal-binding</keyword>
<proteinExistence type="inferred from homology"/>
<evidence type="ECO:0000256" key="2">
    <source>
        <dbReference type="ARBA" id="ARBA00001946"/>
    </source>
</evidence>
<comment type="catalytic activity">
    <reaction evidence="9">
        <text>oxaloacetate = enol-oxaloacetate</text>
        <dbReference type="Rhea" id="RHEA:16021"/>
        <dbReference type="ChEBI" id="CHEBI:16452"/>
        <dbReference type="ChEBI" id="CHEBI:17479"/>
        <dbReference type="EC" id="5.3.2.2"/>
    </reaction>
    <physiologicalReaction direction="right-to-left" evidence="9">
        <dbReference type="Rhea" id="RHEA:16023"/>
    </physiologicalReaction>
</comment>
<dbReference type="SUPFAM" id="SSF56529">
    <property type="entry name" value="FAH"/>
    <property type="match status" value="1"/>
</dbReference>
<dbReference type="EMBL" id="LT598455">
    <property type="protein sequence ID" value="SCU87249.1"/>
    <property type="molecule type" value="Genomic_DNA"/>
</dbReference>
<evidence type="ECO:0000256" key="10">
    <source>
        <dbReference type="ARBA" id="ARBA00044973"/>
    </source>
</evidence>
<dbReference type="PANTHER" id="PTHR11820">
    <property type="entry name" value="ACYLPYRUVASE"/>
    <property type="match status" value="1"/>
</dbReference>
<dbReference type="Proteomes" id="UP000190274">
    <property type="component" value="Chromosome E"/>
</dbReference>
<gene>
    <name evidence="13" type="ORF">LADA_0E02872G</name>
</gene>
<dbReference type="Gene3D" id="3.90.850.10">
    <property type="entry name" value="Fumarylacetoacetase-like, C-terminal domain"/>
    <property type="match status" value="1"/>
</dbReference>
<evidence type="ECO:0000256" key="11">
    <source>
        <dbReference type="ARBA" id="ARBA00056302"/>
    </source>
</evidence>
<evidence type="ECO:0000256" key="5">
    <source>
        <dbReference type="ARBA" id="ARBA00022723"/>
    </source>
</evidence>
<keyword evidence="14" id="KW-1185">Reference proteome</keyword>
<dbReference type="EC" id="5.3.2.2" evidence="10"/>
<dbReference type="OrthoDB" id="74910at2759"/>